<feature type="non-terminal residue" evidence="6">
    <location>
        <position position="3931"/>
    </location>
</feature>
<dbReference type="GO" id="GO:0006355">
    <property type="term" value="P:regulation of DNA-templated transcription"/>
    <property type="evidence" value="ECO:0007669"/>
    <property type="project" value="TreeGrafter"/>
</dbReference>
<feature type="region of interest" description="Disordered" evidence="2">
    <location>
        <begin position="179"/>
        <end position="199"/>
    </location>
</feature>
<reference evidence="6" key="1">
    <citation type="submission" date="2021-06" db="EMBL/GenBank/DDBJ databases">
        <authorList>
            <person name="Kallberg Y."/>
            <person name="Tangrot J."/>
            <person name="Rosling A."/>
        </authorList>
    </citation>
    <scope>NUCLEOTIDE SEQUENCE</scope>
    <source>
        <strain evidence="6">FL130A</strain>
    </source>
</reference>
<dbReference type="Pfam" id="PF20175">
    <property type="entry name" value="Tra1_central"/>
    <property type="match status" value="1"/>
</dbReference>
<feature type="compositionally biased region" description="Low complexity" evidence="2">
    <location>
        <begin position="3294"/>
        <end position="3311"/>
    </location>
</feature>
<dbReference type="InterPro" id="IPR050517">
    <property type="entry name" value="DDR_Repair_Kinase"/>
</dbReference>
<feature type="domain" description="FAT" evidence="4">
    <location>
        <begin position="2640"/>
        <end position="3196"/>
    </location>
</feature>
<comment type="similarity">
    <text evidence="1">Belongs to the PI3/PI4-kinase family. TRA1 subfamily.</text>
</comment>
<sequence length="3931" mass="450546">MSATLLDCDIYASRLSDVKLGILQFTVWQFEARLKLNIAMDLRDSVEVFQNAEYPRFLQVMMPVFRKILNETQPVFVTNDNNHWIQKLRNVVLEILHRLPLNDALKPYALDLLKLVMQLLRTENEENAVICLKIIIDLHKYYKLILEDQVQPFLDIVQEMYQNMKQTVHEVFDTPQPYNVPQHVPQSPRPTSPAYDNASESTPVKTLAKSLYSFKVLTECPIIVVLLFQSHRQFVNRNIIKIVPLIIETLDLQAAPQAEAHAAARAANDIFVGVAPGIRDRAKYTEFIVAQVKTMSFLAYVLRAYTDALKKYQEMIPDFVIRLLQDCPPEASATRKELLVATRHILSTEFRNAFVSKIDILLKEKVLVGTGITSYETLRPLAYSMLADLVHHVRNELTVEQLHQTIYIYSLNLHDPTLNPTIQTMCSKLLLHMIECSNNINDTTQKRDLLVKIFDTFCRKFHALNYIFPDLIRQLQKRKNPNLPPGKKWEEFDFEQSRPIATSLPNQDHQSHDPLNERRLLLKNLVFGLKNIMSTGLKSCNPEPPLNENQPTWNSVVRGFSHDEVVILLTLFREGIRAFDLYTIDIDGNSIIKAPEKNSIPDAFNRMGPQSKAEKEVLEGFAHIFVNIDPAIFQEIFGSQMNYFFEHTLKNTSLLQIPQLLLGTESTSENFAGILFRFLVDRLDRLGGPDPVYASVLLRLFKLAFMAVTYFPTVNEMVLHPHLAKIIMSSMKLSTKAKEPKNYFLLLRALFRSIAGGRFENLYKEVLPLLQVLLEGLNSLLTLTHKPQMRDLFVELCLTVPVRLSVLLPYLSYLMKPLVLALQAGPELVTQGLRTLELCIDNLTPEFLDPLMAPVINDLMLALWKHLKPSPYNTSHSISATRILGKLGGRNRRLLKDPPKLSFTTPPGNGFDLQIFFDSNSAPQKLPLDECLTLSAKALEDPNVTLYYKKQAFKFLVSSIPLLFDLDPGSSDLAKLIATRVQKRLLHNDDNESTTIVKMEIDEQDESIPARTTITDLPPNKKRQEGHKLSLRRKAVQEERIQLFLCALFTAASLPDLKDEAWPWLENVCRHIALLEVGDAVNRNLREKKFTFDENSSTFYLETKVMVESLVTIMASDDPEIRKVAEFSLKLIYDICLMIIGSKDALSVFPLFHVLASRFCSCCYKQEWYRKSGGCFGISLFCSQLDMGTKWMLDHELEFVRSLFFIMKDTSSEFSTGNIVDATQTVLRVIEVCSRPNEKGEIREKDNKFNKLVLLLVAELSNSNNAVRECAQSAFKLLAELTACEITDILTPVRDSLLSPIFGKPLKALPPPMQIGYIDAITYALTLRPSLLESSDELSRLLNESLQLADSEEQIAAARPTSYKNAASVTNLRVVCIKLLTAAMACPDFLTPRQGPIRARIIGVFFKSLYSRIPEIVEVSNKGLASVLHQQKLQKDLLQAGLRPILVNLSDHKKLTVAGLEGLARLLELLTNYFKVEIGKKLLDHLIPWADPKTLQDASNKPLMEIEAIKIIVSILAVFHLLPPAANVFMDNLITTVLDLEDKLRRSTESPFRLPLIKFLNRYAGEAIEYFYKHIEDQKYTNFFVDLLGIEESTKLREEIMNDPQKLLAKTAHLGDSQAHFKRILIIRKIAYYNPEWLVNEDIIKEIREAWLESWKTNQHRRDDAMSINVTELQNYQNIIETGLAYMRANPDDVDLMFEFVAIFTRKNVIDYHPLRQFYYEEVAMGYPIERKRAVIEKFVKLFDDPHKNNARIKTAAARMIINPLLMYAFAQGPPEYNKIIDIHMIDKMHKSIWQTQGLGPEDIDDPLRIELFQMTTLLVQYVPHLIEHVKRDLILFGWKSLNLEDVTTKQAAYVLCARFIAAFEFPVKLIHNAYMSLLRAHQLEARTLVKQALDIFTPVLPRRMEEAEKQAHANQQQSIQASQSSQRSQHIHLPPGRAKSSVEQTQKIQSPPSWTTWTKKVLSEDTYSVSQLVNVYQLLVRHPDLFYENRQQFLPQIINTLTRLGLIQNATSETRSLTIDLSELILRWEKRRISDLRKRQEASATSTPAASASSPGKRRMDLEAESPPKKRQQIEHSGELRLTPVEVSSSENYTPNLTLRENVISYLVRFVCTTNEAINKSPGGLPYRALQLVKEFLQPEFWPEVNVKLQFFERTLMHEININTQDSICNGLDVLNVILDRKPAEWCLANISHLQKLLEKSIRSNFNRIQQSLNPVLVHIFNSFPSSELTSNEDTDIANFTSIVHATIEEGLNSMDNLYLYAALMLLNALKSKNPENIDIFLPGVLNVLSKLVKEHLNILPQSASTNNNNNNTHNSNPDLVKNLIMALQIMNSRITHLNEHRYNFIQILCQLLDKTKDIELARSIFEMVKLWVMNNKRDLIPTMKEKAKILNKMLSFESIGDKSLLEDYLNLVINIYSDPGFMRTDLTVKLEQAFLLGTRYENPQIRNRFMKLLDQSIANRLNNRLRYIIEIQDWKSVVSYFWLHQAVDILLGAISRNKPILPPAYGLRTKSLSNLFSNYIEDSSSDSFIVTTELEDCLQKHRQFLIENSKLTVADLLIPLKQIHHLSDQVTYQFWVDLFPVCWSSISQKDRQRLHKNFIAFLSKEYHNSQAEYRPNCIQAILEGIARCSHQIKLPPYLIMYLGKTHGAWHIALEILQQYTLNTQKDDDEFKEKTLDALADLYSSLSEDDMAAGLWRRRSQRLETNTALSLEQCGMWVDAQLLYENAQLKGRSAAISFTEPEYLLWEDHWLDCSKKLQQWEVLTDFAKNEENTELLLECAWRLSDWTEERDLLDQAINSLSDKLTPRNKVFEAFMSLVKSQQTNDFTEFKRIADESLQLSLRKWHSLPEVVSQCHIPILQIFQQFVELEEATKMCTGLNNLEGTPSADSKSQELKSVLQSWRERLPNSWDDINIWSDLVAWRRHIFRMINNAFQPFQRLPPGNAISNINFAFRGHHETAWIINRFAHVARKHHLSEVCVTFLQHIYSLPNIEIQEAFLKLREQAKCHYQNPGELTNALDVINNTNLNYFGPQQKAEFHTLKGMVMAKMGRDHDSDASFATAVQVEMRLPKAWAEWGRYYDRKFKANSSNIILAANALSCYLQAAGLYNNHKSRKLLVRILWLLSLDDTPEGHIASVFESYMTKGEVPTWYWVTFIPQLIVGLVYKEARYARNILTKIAKQHPQALYFQLRTAREDYMYAKKQAIAAAQARAAQQASLSVPGTPGTPSTATPSTPTAPNEGYLLSQTPQMANGIIANGAAQRLATPSQGQGSPAQPAQNQLSPGQRPSYVGMNQQSPMTPQQPQSPAIQPSNGINTTLLSGSPSNSLTMQNIQALNGVPNTMSPNLQGTSPSNISNHMSPSTPNGADTNRPMTPLGLNNSNMSNQNTTPIVAQHQKQPWEHVEDIMSILKTTFPLLSLSIETMVDQIQTRLKPTSDEDIYRLIVALLNDGVQQINARLSNSHDDGLLNRPTEANIRRFADNLYQGPIKVAFEEDFIQSKPNLYQYVEKLRKWRDRFEILLDSKPRKQHLEHFSTYLVEFQHQKFCEIEIPGQYLLHRDFQTTEFIRIDRFLPEINIIRSHGFCYRRLTIRGHDGSLHSFAVQQPAARLSRREERIMQFFRMLNSVLERRIETRKRNLYFHLPIIVPLAPQIRLVQDDPSYSSLQDIFEDHCDTTGMSKDDPVKYYTSKMRSNLDSIRGRNDIIAKRNILTNLRVEIAEEIAAKMIPNDVITKYMSKSMKSHIDLWTFRKHFTTQMAGIAFMSYILCIGQRHPYKMIISKNTGNVWATELLPTFSSNAPFFLNGESVPFRFTRGIQHFMTPIGIEGVFIGSLMSIAQCLTEPEFDLEQHLSVLVRDELLTWHYVSKKPVTEPQLRQKVAQNVESIVKRAETLACKEERDKRMPVFQPLLEIVASASNLQNLASMDVTWMQWL</sequence>
<dbReference type="SUPFAM" id="SSF56112">
    <property type="entry name" value="Protein kinase-like (PK-like)"/>
    <property type="match status" value="1"/>
</dbReference>
<feature type="compositionally biased region" description="Low complexity" evidence="2">
    <location>
        <begin position="1913"/>
        <end position="1933"/>
    </location>
</feature>
<proteinExistence type="inferred from homology"/>
<dbReference type="InterPro" id="IPR000403">
    <property type="entry name" value="PI3/4_kinase_cat_dom"/>
</dbReference>
<comment type="caution">
    <text evidence="6">The sequence shown here is derived from an EMBL/GenBank/DDBJ whole genome shotgun (WGS) entry which is preliminary data.</text>
</comment>
<protein>
    <submittedName>
        <fullName evidence="6">11619_t:CDS:1</fullName>
    </submittedName>
</protein>
<dbReference type="Pfam" id="PF00454">
    <property type="entry name" value="PI3_PI4_kinase"/>
    <property type="match status" value="1"/>
</dbReference>
<feature type="domain" description="FATC" evidence="5">
    <location>
        <begin position="3877"/>
        <end position="3931"/>
    </location>
</feature>
<feature type="compositionally biased region" description="Polar residues" evidence="2">
    <location>
        <begin position="3264"/>
        <end position="3285"/>
    </location>
</feature>
<evidence type="ECO:0000259" key="3">
    <source>
        <dbReference type="PROSITE" id="PS50290"/>
    </source>
</evidence>
<dbReference type="PROSITE" id="PS50290">
    <property type="entry name" value="PI3_4_KINASE_3"/>
    <property type="match status" value="1"/>
</dbReference>
<evidence type="ECO:0000256" key="2">
    <source>
        <dbReference type="SAM" id="MobiDB-lite"/>
    </source>
</evidence>
<evidence type="ECO:0000313" key="6">
    <source>
        <dbReference type="EMBL" id="CAG8494689.1"/>
    </source>
</evidence>
<evidence type="ECO:0000313" key="7">
    <source>
        <dbReference type="Proteomes" id="UP000789508"/>
    </source>
</evidence>
<dbReference type="InterPro" id="IPR003152">
    <property type="entry name" value="FATC_dom"/>
</dbReference>
<dbReference type="Proteomes" id="UP000789508">
    <property type="component" value="Unassembled WGS sequence"/>
</dbReference>
<keyword evidence="7" id="KW-1185">Reference proteome</keyword>
<dbReference type="Pfam" id="PF02259">
    <property type="entry name" value="FAT"/>
    <property type="match status" value="1"/>
</dbReference>
<dbReference type="InterPro" id="IPR036940">
    <property type="entry name" value="PI3/4_kinase_cat_sf"/>
</dbReference>
<dbReference type="GO" id="GO:0006281">
    <property type="term" value="P:DNA repair"/>
    <property type="evidence" value="ECO:0007669"/>
    <property type="project" value="TreeGrafter"/>
</dbReference>
<dbReference type="InterPro" id="IPR046805">
    <property type="entry name" value="Tra1_ring"/>
</dbReference>
<dbReference type="InterPro" id="IPR003151">
    <property type="entry name" value="PIK-rel_kinase_FAT"/>
</dbReference>
<dbReference type="PROSITE" id="PS51189">
    <property type="entry name" value="FAT"/>
    <property type="match status" value="1"/>
</dbReference>
<feature type="region of interest" description="Disordered" evidence="2">
    <location>
        <begin position="3263"/>
        <end position="3367"/>
    </location>
</feature>
<evidence type="ECO:0000259" key="5">
    <source>
        <dbReference type="PROSITE" id="PS51190"/>
    </source>
</evidence>
<gene>
    <name evidence="6" type="ORF">ALEPTO_LOCUS3169</name>
</gene>
<dbReference type="EMBL" id="CAJVPS010000558">
    <property type="protein sequence ID" value="CAG8494689.1"/>
    <property type="molecule type" value="Genomic_DNA"/>
</dbReference>
<dbReference type="PANTHER" id="PTHR11139:SF1">
    <property type="entry name" value="TRANSFORMATION_TRANSCRIPTION DOMAIN-ASSOCIATED PROTEIN"/>
    <property type="match status" value="1"/>
</dbReference>
<dbReference type="CDD" id="cd05163">
    <property type="entry name" value="PIKK_TRRAP"/>
    <property type="match status" value="1"/>
</dbReference>
<evidence type="ECO:0000256" key="1">
    <source>
        <dbReference type="ARBA" id="ARBA00007234"/>
    </source>
</evidence>
<feature type="domain" description="PI3K/PI4K catalytic" evidence="3">
    <location>
        <begin position="3571"/>
        <end position="3915"/>
    </location>
</feature>
<feature type="compositionally biased region" description="Low complexity" evidence="2">
    <location>
        <begin position="2043"/>
        <end position="2056"/>
    </location>
</feature>
<dbReference type="InterPro" id="IPR046807">
    <property type="entry name" value="Tra1_central"/>
</dbReference>
<dbReference type="OrthoDB" id="5570127at2759"/>
<feature type="region of interest" description="Disordered" evidence="2">
    <location>
        <begin position="3216"/>
        <end position="3244"/>
    </location>
</feature>
<dbReference type="GO" id="GO:0035267">
    <property type="term" value="C:NuA4 histone acetyltransferase complex"/>
    <property type="evidence" value="ECO:0007669"/>
    <property type="project" value="TreeGrafter"/>
</dbReference>
<dbReference type="Gene3D" id="1.10.1070.11">
    <property type="entry name" value="Phosphatidylinositol 3-/4-kinase, catalytic domain"/>
    <property type="match status" value="1"/>
</dbReference>
<dbReference type="SMART" id="SM00146">
    <property type="entry name" value="PI3Kc"/>
    <property type="match status" value="1"/>
</dbReference>
<dbReference type="InterPro" id="IPR016024">
    <property type="entry name" value="ARM-type_fold"/>
</dbReference>
<organism evidence="6 7">
    <name type="scientific">Ambispora leptoticha</name>
    <dbReference type="NCBI Taxonomy" id="144679"/>
    <lineage>
        <taxon>Eukaryota</taxon>
        <taxon>Fungi</taxon>
        <taxon>Fungi incertae sedis</taxon>
        <taxon>Mucoromycota</taxon>
        <taxon>Glomeromycotina</taxon>
        <taxon>Glomeromycetes</taxon>
        <taxon>Archaeosporales</taxon>
        <taxon>Ambisporaceae</taxon>
        <taxon>Ambispora</taxon>
    </lineage>
</organism>
<feature type="region of interest" description="Disordered" evidence="2">
    <location>
        <begin position="2038"/>
        <end position="2082"/>
    </location>
</feature>
<name>A0A9N8WMJ0_9GLOM</name>
<dbReference type="GO" id="GO:0005634">
    <property type="term" value="C:nucleus"/>
    <property type="evidence" value="ECO:0007669"/>
    <property type="project" value="TreeGrafter"/>
</dbReference>
<dbReference type="PROSITE" id="PS51190">
    <property type="entry name" value="FATC"/>
    <property type="match status" value="1"/>
</dbReference>
<dbReference type="InterPro" id="IPR011009">
    <property type="entry name" value="Kinase-like_dom_sf"/>
</dbReference>
<dbReference type="SUPFAM" id="SSF48371">
    <property type="entry name" value="ARM repeat"/>
    <property type="match status" value="3"/>
</dbReference>
<evidence type="ECO:0000259" key="4">
    <source>
        <dbReference type="PROSITE" id="PS51189"/>
    </source>
</evidence>
<feature type="compositionally biased region" description="Polar residues" evidence="2">
    <location>
        <begin position="3312"/>
        <end position="3367"/>
    </location>
</feature>
<feature type="compositionally biased region" description="Low complexity" evidence="2">
    <location>
        <begin position="3216"/>
        <end position="3238"/>
    </location>
</feature>
<dbReference type="Pfam" id="PF20206">
    <property type="entry name" value="Tra1_ring"/>
    <property type="match status" value="2"/>
</dbReference>
<feature type="compositionally biased region" description="Basic and acidic residues" evidence="2">
    <location>
        <begin position="2059"/>
        <end position="2080"/>
    </location>
</feature>
<accession>A0A9N8WMJ0</accession>
<dbReference type="GO" id="GO:0000124">
    <property type="term" value="C:SAGA complex"/>
    <property type="evidence" value="ECO:0007669"/>
    <property type="project" value="TreeGrafter"/>
</dbReference>
<feature type="region of interest" description="Disordered" evidence="2">
    <location>
        <begin position="1907"/>
        <end position="1950"/>
    </location>
</feature>
<dbReference type="InterPro" id="IPR014009">
    <property type="entry name" value="PIK_FAT"/>
</dbReference>
<dbReference type="PANTHER" id="PTHR11139">
    <property type="entry name" value="ATAXIA TELANGIECTASIA MUTATED ATM -RELATED"/>
    <property type="match status" value="1"/>
</dbReference>